<dbReference type="PROSITE" id="PS50948">
    <property type="entry name" value="PAN"/>
    <property type="match status" value="1"/>
</dbReference>
<dbReference type="Pfam" id="PF00024">
    <property type="entry name" value="PAN_1"/>
    <property type="match status" value="1"/>
</dbReference>
<feature type="chain" id="PRO_5035174369" description="Apple domain-containing protein" evidence="1">
    <location>
        <begin position="27"/>
        <end position="307"/>
    </location>
</feature>
<evidence type="ECO:0000259" key="2">
    <source>
        <dbReference type="PROSITE" id="PS50948"/>
    </source>
</evidence>
<sequence>MGGKRCRDVWHSAILGFLFFVMRGQCDYIVNGKLTSGNTIGDTTYQHILLEEATHSRAPRPGVPWVWPGGGESQRLVSQTAGRGCYDLRRTSERIDSRFIRRVLRTRNRSECEQECDREPLCKGFNYRYEMQQEISAGGGGGVVHGSVPGRFKTQGFNQYRDNCQLSYQDGSSDFDFHKDLDFDFYEKEYDSRNCHPRRASASRVRYRVVSTKPYLDRDPGDFWNNNQGGHGNNYGGYGNNYGGNGNNYGGNGNNDGGQYGGNYGGGREEYNWDIISLRGVTGTRSTNAVGKLMIASTAATSFVHAS</sequence>
<evidence type="ECO:0000256" key="1">
    <source>
        <dbReference type="SAM" id="SignalP"/>
    </source>
</evidence>
<dbReference type="CDD" id="cd01099">
    <property type="entry name" value="PAN_AP_HGF"/>
    <property type="match status" value="1"/>
</dbReference>
<feature type="signal peptide" evidence="1">
    <location>
        <begin position="1"/>
        <end position="26"/>
    </location>
</feature>
<accession>A0A8J4YI60</accession>
<keyword evidence="4" id="KW-1185">Reference proteome</keyword>
<comment type="caution">
    <text evidence="3">The sequence shown here is derived from an EMBL/GenBank/DDBJ whole genome shotgun (WGS) entry which is preliminary data.</text>
</comment>
<dbReference type="Proteomes" id="UP000770661">
    <property type="component" value="Unassembled WGS sequence"/>
</dbReference>
<keyword evidence="1" id="KW-0732">Signal</keyword>
<organism evidence="3 4">
    <name type="scientific">Chionoecetes opilio</name>
    <name type="common">Atlantic snow crab</name>
    <name type="synonym">Cancer opilio</name>
    <dbReference type="NCBI Taxonomy" id="41210"/>
    <lineage>
        <taxon>Eukaryota</taxon>
        <taxon>Metazoa</taxon>
        <taxon>Ecdysozoa</taxon>
        <taxon>Arthropoda</taxon>
        <taxon>Crustacea</taxon>
        <taxon>Multicrustacea</taxon>
        <taxon>Malacostraca</taxon>
        <taxon>Eumalacostraca</taxon>
        <taxon>Eucarida</taxon>
        <taxon>Decapoda</taxon>
        <taxon>Pleocyemata</taxon>
        <taxon>Brachyura</taxon>
        <taxon>Eubrachyura</taxon>
        <taxon>Majoidea</taxon>
        <taxon>Majidae</taxon>
        <taxon>Chionoecetes</taxon>
    </lineage>
</organism>
<feature type="domain" description="Apple" evidence="2">
    <location>
        <begin position="85"/>
        <end position="190"/>
    </location>
</feature>
<dbReference type="EMBL" id="JACEEZ010003746">
    <property type="protein sequence ID" value="KAG0727063.1"/>
    <property type="molecule type" value="Genomic_DNA"/>
</dbReference>
<name>A0A8J4YI60_CHIOP</name>
<evidence type="ECO:0000313" key="3">
    <source>
        <dbReference type="EMBL" id="KAG0727063.1"/>
    </source>
</evidence>
<proteinExistence type="predicted"/>
<dbReference type="OrthoDB" id="5418055at2759"/>
<dbReference type="AlphaFoldDB" id="A0A8J4YI60"/>
<evidence type="ECO:0000313" key="4">
    <source>
        <dbReference type="Proteomes" id="UP000770661"/>
    </source>
</evidence>
<gene>
    <name evidence="3" type="ORF">GWK47_035419</name>
</gene>
<dbReference type="InterPro" id="IPR003609">
    <property type="entry name" value="Pan_app"/>
</dbReference>
<protein>
    <recommendedName>
        <fullName evidence="2">Apple domain-containing protein</fullName>
    </recommendedName>
</protein>
<reference evidence="3" key="1">
    <citation type="submission" date="2020-07" db="EMBL/GenBank/DDBJ databases">
        <title>The High-quality genome of the commercially important snow crab, Chionoecetes opilio.</title>
        <authorList>
            <person name="Jeong J.-H."/>
            <person name="Ryu S."/>
        </authorList>
    </citation>
    <scope>NUCLEOTIDE SEQUENCE</scope>
    <source>
        <strain evidence="3">MADBK_172401_WGS</strain>
        <tissue evidence="3">Digestive gland</tissue>
    </source>
</reference>